<feature type="compositionally biased region" description="Polar residues" evidence="1">
    <location>
        <begin position="344"/>
        <end position="357"/>
    </location>
</feature>
<dbReference type="Gene3D" id="1.20.140.150">
    <property type="match status" value="1"/>
</dbReference>
<proteinExistence type="predicted"/>
<protein>
    <submittedName>
        <fullName evidence="3">Uncharacterized protein</fullName>
    </submittedName>
</protein>
<organism evidence="3 4">
    <name type="scientific">Mya arenaria</name>
    <name type="common">Soft-shell clam</name>
    <dbReference type="NCBI Taxonomy" id="6604"/>
    <lineage>
        <taxon>Eukaryota</taxon>
        <taxon>Metazoa</taxon>
        <taxon>Spiralia</taxon>
        <taxon>Lophotrochozoa</taxon>
        <taxon>Mollusca</taxon>
        <taxon>Bivalvia</taxon>
        <taxon>Autobranchia</taxon>
        <taxon>Heteroconchia</taxon>
        <taxon>Euheterodonta</taxon>
        <taxon>Imparidentia</taxon>
        <taxon>Neoheterodontei</taxon>
        <taxon>Myida</taxon>
        <taxon>Myoidea</taxon>
        <taxon>Myidae</taxon>
        <taxon>Mya</taxon>
    </lineage>
</organism>
<sequence>MSLVLNIHRRLQNGSYIAQPGSQLGVGQFREYIAQSGSKRGVGQFREYIAQSGSQLELGNSVSVHAITFSFKQVSCTTNAMGRSWKLCRFSVAVLVVVVLAQLAAVAAPGWLIAVEGNHETHIGLFYKVRCETLNENRCQTISFRDEYVRDTRRKAELGRKTIAALDYNYNVAVWRQVLLTSAVGCSLVALLVQLGRRVVDKRHVRIIILSIALIALSAGLMLSVTSSYIVDCMYQMELLSFDTPRDHTYLAFPYSIALALGSVLLQFIGILVLGAHIFEPKVTIVKKTRRMSISTVEPGYTEKKPQPPPPAVKASEQNIPPAAMITTATSAPKAPTKVESTPLMKTTVNVTSSRINPPQRKGDTSNILSEKL</sequence>
<name>A0ABY7DK36_MYAAR</name>
<evidence type="ECO:0000256" key="2">
    <source>
        <dbReference type="SAM" id="Phobius"/>
    </source>
</evidence>
<evidence type="ECO:0000313" key="4">
    <source>
        <dbReference type="Proteomes" id="UP001164746"/>
    </source>
</evidence>
<reference evidence="3" key="1">
    <citation type="submission" date="2022-11" db="EMBL/GenBank/DDBJ databases">
        <title>Centuries of genome instability and evolution in soft-shell clam transmissible cancer (bioRxiv).</title>
        <authorList>
            <person name="Hart S.F.M."/>
            <person name="Yonemitsu M.A."/>
            <person name="Giersch R.M."/>
            <person name="Beal B.F."/>
            <person name="Arriagada G."/>
            <person name="Davis B.W."/>
            <person name="Ostrander E.A."/>
            <person name="Goff S.P."/>
            <person name="Metzger M.J."/>
        </authorList>
    </citation>
    <scope>NUCLEOTIDE SEQUENCE</scope>
    <source>
        <strain evidence="3">MELC-2E11</strain>
        <tissue evidence="3">Siphon/mantle</tissue>
    </source>
</reference>
<dbReference type="Proteomes" id="UP001164746">
    <property type="component" value="Chromosome 2"/>
</dbReference>
<feature type="transmembrane region" description="Helical" evidence="2">
    <location>
        <begin position="207"/>
        <end position="231"/>
    </location>
</feature>
<evidence type="ECO:0000256" key="1">
    <source>
        <dbReference type="SAM" id="MobiDB-lite"/>
    </source>
</evidence>
<keyword evidence="2" id="KW-1133">Transmembrane helix</keyword>
<feature type="compositionally biased region" description="Low complexity" evidence="1">
    <location>
        <begin position="328"/>
        <end position="338"/>
    </location>
</feature>
<feature type="transmembrane region" description="Helical" evidence="2">
    <location>
        <begin position="251"/>
        <end position="279"/>
    </location>
</feature>
<feature type="transmembrane region" description="Helical" evidence="2">
    <location>
        <begin position="90"/>
        <end position="114"/>
    </location>
</feature>
<dbReference type="EMBL" id="CP111013">
    <property type="protein sequence ID" value="WAQ96966.1"/>
    <property type="molecule type" value="Genomic_DNA"/>
</dbReference>
<keyword evidence="2" id="KW-0472">Membrane</keyword>
<feature type="transmembrane region" description="Helical" evidence="2">
    <location>
        <begin position="174"/>
        <end position="195"/>
    </location>
</feature>
<keyword evidence="2" id="KW-0812">Transmembrane</keyword>
<feature type="region of interest" description="Disordered" evidence="1">
    <location>
        <begin position="297"/>
        <end position="316"/>
    </location>
</feature>
<evidence type="ECO:0000313" key="3">
    <source>
        <dbReference type="EMBL" id="WAQ96966.1"/>
    </source>
</evidence>
<accession>A0ABY7DK36</accession>
<feature type="region of interest" description="Disordered" evidence="1">
    <location>
        <begin position="328"/>
        <end position="373"/>
    </location>
</feature>
<gene>
    <name evidence="3" type="ORF">MAR_029656</name>
</gene>
<keyword evidence="4" id="KW-1185">Reference proteome</keyword>